<feature type="compositionally biased region" description="Basic and acidic residues" evidence="1">
    <location>
        <begin position="154"/>
        <end position="228"/>
    </location>
</feature>
<dbReference type="Proteomes" id="UP001596109">
    <property type="component" value="Unassembled WGS sequence"/>
</dbReference>
<feature type="signal peptide" evidence="2">
    <location>
        <begin position="1"/>
        <end position="27"/>
    </location>
</feature>
<evidence type="ECO:0000256" key="1">
    <source>
        <dbReference type="SAM" id="MobiDB-lite"/>
    </source>
</evidence>
<sequence length="228" mass="25514">MQKKWKQTGAVLLIAGLTVTGTSYAWADEPIDLGRLVKDSATDVVEDPTEIVELPEAENVSKEDKVEEKVKEDEETGAEANMLPEIPEGYTAGNLVALGIAYEQVQNPTAKASIKRNMERSIEKWEAKQSEAETGEQPELETPEKPETVASEQPKVKEEAVEQEAPAKQEKPAKVKQEKAPQAEQNAQHREQRKELKATQKAEREALKTERKANKEQQKQMEKEKNNG</sequence>
<gene>
    <name evidence="3" type="ORF">ACFPRA_23570</name>
</gene>
<feature type="compositionally biased region" description="Basic and acidic residues" evidence="1">
    <location>
        <begin position="59"/>
        <end position="72"/>
    </location>
</feature>
<proteinExistence type="predicted"/>
<dbReference type="EMBL" id="JBHSNO010000018">
    <property type="protein sequence ID" value="MFC5591863.1"/>
    <property type="molecule type" value="Genomic_DNA"/>
</dbReference>
<feature type="region of interest" description="Disordered" evidence="1">
    <location>
        <begin position="58"/>
        <end position="85"/>
    </location>
</feature>
<protein>
    <submittedName>
        <fullName evidence="3">Uncharacterized protein</fullName>
    </submittedName>
</protein>
<organism evidence="3 4">
    <name type="scientific">Sporosarcina soli</name>
    <dbReference type="NCBI Taxonomy" id="334736"/>
    <lineage>
        <taxon>Bacteria</taxon>
        <taxon>Bacillati</taxon>
        <taxon>Bacillota</taxon>
        <taxon>Bacilli</taxon>
        <taxon>Bacillales</taxon>
        <taxon>Caryophanaceae</taxon>
        <taxon>Sporosarcina</taxon>
    </lineage>
</organism>
<evidence type="ECO:0000313" key="4">
    <source>
        <dbReference type="Proteomes" id="UP001596109"/>
    </source>
</evidence>
<evidence type="ECO:0000313" key="3">
    <source>
        <dbReference type="EMBL" id="MFC5591863.1"/>
    </source>
</evidence>
<feature type="region of interest" description="Disordered" evidence="1">
    <location>
        <begin position="123"/>
        <end position="228"/>
    </location>
</feature>
<feature type="chain" id="PRO_5045889169" evidence="2">
    <location>
        <begin position="28"/>
        <end position="228"/>
    </location>
</feature>
<dbReference type="RefSeq" id="WP_381440230.1">
    <property type="nucleotide sequence ID" value="NZ_JBHSNO010000018.1"/>
</dbReference>
<name>A0ABW0TSM6_9BACL</name>
<reference evidence="4" key="1">
    <citation type="journal article" date="2019" name="Int. J. Syst. Evol. Microbiol.">
        <title>The Global Catalogue of Microorganisms (GCM) 10K type strain sequencing project: providing services to taxonomists for standard genome sequencing and annotation.</title>
        <authorList>
            <consortium name="The Broad Institute Genomics Platform"/>
            <consortium name="The Broad Institute Genome Sequencing Center for Infectious Disease"/>
            <person name="Wu L."/>
            <person name="Ma J."/>
        </authorList>
    </citation>
    <scope>NUCLEOTIDE SEQUENCE [LARGE SCALE GENOMIC DNA]</scope>
    <source>
        <strain evidence="4">CGMCC 4.1434</strain>
    </source>
</reference>
<keyword evidence="4" id="KW-1185">Reference proteome</keyword>
<comment type="caution">
    <text evidence="3">The sequence shown here is derived from an EMBL/GenBank/DDBJ whole genome shotgun (WGS) entry which is preliminary data.</text>
</comment>
<evidence type="ECO:0000256" key="2">
    <source>
        <dbReference type="SAM" id="SignalP"/>
    </source>
</evidence>
<accession>A0ABW0TSM6</accession>
<keyword evidence="2" id="KW-0732">Signal</keyword>